<feature type="region of interest" description="Disordered" evidence="1">
    <location>
        <begin position="1"/>
        <end position="46"/>
    </location>
</feature>
<keyword evidence="3" id="KW-1185">Reference proteome</keyword>
<proteinExistence type="predicted"/>
<evidence type="ECO:0000313" key="2">
    <source>
        <dbReference type="EMBL" id="KAK4717177.1"/>
    </source>
</evidence>
<organism evidence="2 3">
    <name type="scientific">Solanum pinnatisectum</name>
    <name type="common">tansyleaf nightshade</name>
    <dbReference type="NCBI Taxonomy" id="50273"/>
    <lineage>
        <taxon>Eukaryota</taxon>
        <taxon>Viridiplantae</taxon>
        <taxon>Streptophyta</taxon>
        <taxon>Embryophyta</taxon>
        <taxon>Tracheophyta</taxon>
        <taxon>Spermatophyta</taxon>
        <taxon>Magnoliopsida</taxon>
        <taxon>eudicotyledons</taxon>
        <taxon>Gunneridae</taxon>
        <taxon>Pentapetalae</taxon>
        <taxon>asterids</taxon>
        <taxon>lamiids</taxon>
        <taxon>Solanales</taxon>
        <taxon>Solanaceae</taxon>
        <taxon>Solanoideae</taxon>
        <taxon>Solaneae</taxon>
        <taxon>Solanum</taxon>
    </lineage>
</organism>
<reference evidence="2 3" key="1">
    <citation type="submission" date="2023-10" db="EMBL/GenBank/DDBJ databases">
        <title>Genome-Wide Identification Analysis in wild type Solanum Pinnatisectum Reveals Some Genes Defensing Phytophthora Infestans.</title>
        <authorList>
            <person name="Sun C."/>
        </authorList>
    </citation>
    <scope>NUCLEOTIDE SEQUENCE [LARGE SCALE GENOMIC DNA]</scope>
    <source>
        <strain evidence="2">LQN</strain>
        <tissue evidence="2">Leaf</tissue>
    </source>
</reference>
<feature type="compositionally biased region" description="Polar residues" evidence="1">
    <location>
        <begin position="15"/>
        <end position="30"/>
    </location>
</feature>
<gene>
    <name evidence="2" type="ORF">R3W88_015515</name>
</gene>
<dbReference type="Proteomes" id="UP001311915">
    <property type="component" value="Unassembled WGS sequence"/>
</dbReference>
<sequence>MWSEEGSSIEYPLTKNYSVDQGSNRETNFSCLRGKDGAMSSEEGSSIESLLTKDYIDDLEFLTQSPPDEIKGLAMQQHEHHAKSMIHEPRSEEEEVDDKNNKDIHVVPKQQVCNGVWTFEEQGQQIQGPHEQNKIVFLQQHDECLHKFDNNWSDINFDYFFEEEYGV</sequence>
<evidence type="ECO:0000256" key="1">
    <source>
        <dbReference type="SAM" id="MobiDB-lite"/>
    </source>
</evidence>
<comment type="caution">
    <text evidence="2">The sequence shown here is derived from an EMBL/GenBank/DDBJ whole genome shotgun (WGS) entry which is preliminary data.</text>
</comment>
<name>A0AAV9KZ23_9SOLN</name>
<accession>A0AAV9KZ23</accession>
<dbReference type="EMBL" id="JAWPEI010000009">
    <property type="protein sequence ID" value="KAK4717177.1"/>
    <property type="molecule type" value="Genomic_DNA"/>
</dbReference>
<evidence type="ECO:0000313" key="3">
    <source>
        <dbReference type="Proteomes" id="UP001311915"/>
    </source>
</evidence>
<feature type="region of interest" description="Disordered" evidence="1">
    <location>
        <begin position="74"/>
        <end position="99"/>
    </location>
</feature>
<protein>
    <submittedName>
        <fullName evidence="2">Uncharacterized protein</fullName>
    </submittedName>
</protein>
<dbReference type="AlphaFoldDB" id="A0AAV9KZ23"/>